<dbReference type="CDD" id="cd05471">
    <property type="entry name" value="pepsin_like"/>
    <property type="match status" value="1"/>
</dbReference>
<dbReference type="InterPro" id="IPR021109">
    <property type="entry name" value="Peptidase_aspartic_dom_sf"/>
</dbReference>
<keyword evidence="6" id="KW-1185">Reference proteome</keyword>
<dbReference type="PANTHER" id="PTHR47966">
    <property type="entry name" value="BETA-SITE APP-CLEAVING ENZYME, ISOFORM A-RELATED"/>
    <property type="match status" value="1"/>
</dbReference>
<sequence length="452" mass="50105">MIILASLTLVNVATCAVLQTPVLRRKPKAIHLIARESESYMDYVKKLNVQPADPGSAEVNIYDMSDFQYAQRVAVGKPQQEFLAWISGGVSMLIVPHNNCTDSACEKKNKFVPEKSKTFKPTSTEFKIRCYGGLITGVAGSDQVHIGGMEEEQLFAPDMTLGFAKSMSSAFENSEFDGVLGLSFYATEGAKGNPFIASLINQHYLDKPIFTAWFAQTIFESGRAGGVMTYGDFDTVNCGNVLSYEELSSPYAYQYKIISVSLGEFQYPKQSDVVQGFGTWITGPKPILDRFAADAGAIHQSSGTNADRTRRNMCIHRSSAESPKEDVHAERMGLGCLIYAQRNEHIRMHLLRFSGSGNEHDGRLDSRAGQEKRGACKIIEDVVKKIKITRLRAHFFNITVLSALAHASQTWAFRNQEENAVMLNWESNASSIPPHTSERRISRISPMSAIED</sequence>
<evidence type="ECO:0000256" key="1">
    <source>
        <dbReference type="ARBA" id="ARBA00007447"/>
    </source>
</evidence>
<dbReference type="PROSITE" id="PS51767">
    <property type="entry name" value="PEPTIDASE_A1"/>
    <property type="match status" value="1"/>
</dbReference>
<dbReference type="Proteomes" id="UP001303046">
    <property type="component" value="Unassembled WGS sequence"/>
</dbReference>
<evidence type="ECO:0000256" key="3">
    <source>
        <dbReference type="SAM" id="SignalP"/>
    </source>
</evidence>
<dbReference type="Pfam" id="PF00026">
    <property type="entry name" value="Asp"/>
    <property type="match status" value="1"/>
</dbReference>
<reference evidence="5 6" key="1">
    <citation type="submission" date="2023-08" db="EMBL/GenBank/DDBJ databases">
        <title>A Necator americanus chromosomal reference genome.</title>
        <authorList>
            <person name="Ilik V."/>
            <person name="Petrzelkova K.J."/>
            <person name="Pardy F."/>
            <person name="Fuh T."/>
            <person name="Niatou-Singa F.S."/>
            <person name="Gouil Q."/>
            <person name="Baker L."/>
            <person name="Ritchie M.E."/>
            <person name="Jex A.R."/>
            <person name="Gazzola D."/>
            <person name="Li H."/>
            <person name="Toshio Fujiwara R."/>
            <person name="Zhan B."/>
            <person name="Aroian R.V."/>
            <person name="Pafco B."/>
            <person name="Schwarz E.M."/>
        </authorList>
    </citation>
    <scope>NUCLEOTIDE SEQUENCE [LARGE SCALE GENOMIC DNA]</scope>
    <source>
        <strain evidence="5 6">Aroian</strain>
        <tissue evidence="5">Whole animal</tissue>
    </source>
</reference>
<evidence type="ECO:0000313" key="6">
    <source>
        <dbReference type="Proteomes" id="UP001303046"/>
    </source>
</evidence>
<comment type="caution">
    <text evidence="5">The sequence shown here is derived from an EMBL/GenBank/DDBJ whole genome shotgun (WGS) entry which is preliminary data.</text>
</comment>
<dbReference type="InterPro" id="IPR033121">
    <property type="entry name" value="PEPTIDASE_A1"/>
</dbReference>
<feature type="domain" description="Peptidase A1" evidence="4">
    <location>
        <begin position="69"/>
        <end position="414"/>
    </location>
</feature>
<feature type="chain" id="PRO_5047128076" description="Peptidase A1 domain-containing protein" evidence="3">
    <location>
        <begin position="16"/>
        <end position="452"/>
    </location>
</feature>
<dbReference type="SUPFAM" id="SSF50630">
    <property type="entry name" value="Acid proteases"/>
    <property type="match status" value="1"/>
</dbReference>
<gene>
    <name evidence="5" type="primary">Necator_chrV.g20364</name>
    <name evidence="5" type="ORF">RB195_015572</name>
</gene>
<keyword evidence="3" id="KW-0732">Signal</keyword>
<proteinExistence type="inferred from homology"/>
<dbReference type="PANTHER" id="PTHR47966:SF45">
    <property type="entry name" value="PEPTIDASE A1 DOMAIN-CONTAINING PROTEIN"/>
    <property type="match status" value="1"/>
</dbReference>
<dbReference type="InterPro" id="IPR001461">
    <property type="entry name" value="Aspartic_peptidase_A1"/>
</dbReference>
<feature type="region of interest" description="Disordered" evidence="2">
    <location>
        <begin position="432"/>
        <end position="452"/>
    </location>
</feature>
<dbReference type="EMBL" id="JAVFWL010000005">
    <property type="protein sequence ID" value="KAK6757833.1"/>
    <property type="molecule type" value="Genomic_DNA"/>
</dbReference>
<organism evidence="5 6">
    <name type="scientific">Necator americanus</name>
    <name type="common">Human hookworm</name>
    <dbReference type="NCBI Taxonomy" id="51031"/>
    <lineage>
        <taxon>Eukaryota</taxon>
        <taxon>Metazoa</taxon>
        <taxon>Ecdysozoa</taxon>
        <taxon>Nematoda</taxon>
        <taxon>Chromadorea</taxon>
        <taxon>Rhabditida</taxon>
        <taxon>Rhabditina</taxon>
        <taxon>Rhabditomorpha</taxon>
        <taxon>Strongyloidea</taxon>
        <taxon>Ancylostomatidae</taxon>
        <taxon>Bunostominae</taxon>
        <taxon>Necator</taxon>
    </lineage>
</organism>
<protein>
    <recommendedName>
        <fullName evidence="4">Peptidase A1 domain-containing protein</fullName>
    </recommendedName>
</protein>
<accession>A0ABR1E5T9</accession>
<feature type="signal peptide" evidence="3">
    <location>
        <begin position="1"/>
        <end position="15"/>
    </location>
</feature>
<evidence type="ECO:0000259" key="4">
    <source>
        <dbReference type="PROSITE" id="PS51767"/>
    </source>
</evidence>
<evidence type="ECO:0000313" key="5">
    <source>
        <dbReference type="EMBL" id="KAK6757833.1"/>
    </source>
</evidence>
<name>A0ABR1E5T9_NECAM</name>
<dbReference type="Gene3D" id="2.40.70.10">
    <property type="entry name" value="Acid Proteases"/>
    <property type="match status" value="2"/>
</dbReference>
<comment type="similarity">
    <text evidence="1">Belongs to the peptidase A1 family.</text>
</comment>
<dbReference type="InterPro" id="IPR034164">
    <property type="entry name" value="Pepsin-like_dom"/>
</dbReference>
<evidence type="ECO:0000256" key="2">
    <source>
        <dbReference type="SAM" id="MobiDB-lite"/>
    </source>
</evidence>